<evidence type="ECO:0000313" key="8">
    <source>
        <dbReference type="Proteomes" id="UP000037035"/>
    </source>
</evidence>
<comment type="subcellular location">
    <subcellularLocation>
        <location evidence="1 6">Mitochondrion matrix</location>
    </subcellularLocation>
</comment>
<dbReference type="GO" id="GO:0005759">
    <property type="term" value="C:mitochondrial matrix"/>
    <property type="evidence" value="ECO:0007669"/>
    <property type="project" value="UniProtKB-SubCell"/>
</dbReference>
<evidence type="ECO:0000256" key="3">
    <source>
        <dbReference type="ARBA" id="ARBA00022946"/>
    </source>
</evidence>
<protein>
    <recommendedName>
        <fullName evidence="6">Succinate dehydrogenase assembly factor 3</fullName>
        <shortName evidence="6">SDH assembly factor 3</shortName>
        <shortName evidence="6">SDHAF3</shortName>
    </recommendedName>
</protein>
<dbReference type="PANTHER" id="PTHR13137:SF6">
    <property type="entry name" value="SUCCINATE DEHYDROGENASE ASSEMBLY FACTOR 3, MITOCHONDRIAL"/>
    <property type="match status" value="1"/>
</dbReference>
<dbReference type="STRING" id="27349.A0A0L6U8V6"/>
<name>A0A0L6U8V6_9BASI</name>
<keyword evidence="4 6" id="KW-0496">Mitochondrion</keyword>
<dbReference type="PANTHER" id="PTHR13137">
    <property type="entry name" value="DC11 ACN9 HOMOLOG"/>
    <property type="match status" value="1"/>
</dbReference>
<evidence type="ECO:0000256" key="6">
    <source>
        <dbReference type="RuleBase" id="RU368039"/>
    </source>
</evidence>
<dbReference type="AlphaFoldDB" id="A0A0L6U8V6"/>
<comment type="similarity">
    <text evidence="2 6">Belongs to the complex I LYR family. SDHAF3 subfamily.</text>
</comment>
<comment type="subunit">
    <text evidence="6">Interacts with the iron-sulfur protein subunit within the SDH catalytic dimer.</text>
</comment>
<dbReference type="Pfam" id="PF13233">
    <property type="entry name" value="Complex1_LYR_2"/>
    <property type="match status" value="1"/>
</dbReference>
<dbReference type="OrthoDB" id="278329at2759"/>
<dbReference type="Proteomes" id="UP000037035">
    <property type="component" value="Unassembled WGS sequence"/>
</dbReference>
<evidence type="ECO:0000256" key="5">
    <source>
        <dbReference type="ARBA" id="ARBA00023186"/>
    </source>
</evidence>
<evidence type="ECO:0000313" key="7">
    <source>
        <dbReference type="EMBL" id="KNZ44722.1"/>
    </source>
</evidence>
<comment type="caution">
    <text evidence="7">The sequence shown here is derived from an EMBL/GenBank/DDBJ whole genome shotgun (WGS) entry which is preliminary data.</text>
</comment>
<dbReference type="GO" id="GO:0005758">
    <property type="term" value="C:mitochondrial intermembrane space"/>
    <property type="evidence" value="ECO:0007669"/>
    <property type="project" value="TreeGrafter"/>
</dbReference>
<reference evidence="7 8" key="1">
    <citation type="submission" date="2015-08" db="EMBL/GenBank/DDBJ databases">
        <title>Next Generation Sequencing and Analysis of the Genome of Puccinia sorghi L Schw, the Causal Agent of Maize Common Rust.</title>
        <authorList>
            <person name="Rochi L."/>
            <person name="Burguener G."/>
            <person name="Darino M."/>
            <person name="Turjanski A."/>
            <person name="Kreff E."/>
            <person name="Dieguez M.J."/>
            <person name="Sacco F."/>
        </authorList>
    </citation>
    <scope>NUCLEOTIDE SEQUENCE [LARGE SCALE GENOMIC DNA]</scope>
    <source>
        <strain evidence="7 8">RO10H11247</strain>
    </source>
</reference>
<dbReference type="GO" id="GO:0006105">
    <property type="term" value="P:succinate metabolic process"/>
    <property type="evidence" value="ECO:0007669"/>
    <property type="project" value="TreeGrafter"/>
</dbReference>
<evidence type="ECO:0000256" key="1">
    <source>
        <dbReference type="ARBA" id="ARBA00004305"/>
    </source>
</evidence>
<dbReference type="CDD" id="cd20270">
    <property type="entry name" value="Complex1_LYR_SDHAF3_LYRM10"/>
    <property type="match status" value="1"/>
</dbReference>
<dbReference type="InterPro" id="IPR008381">
    <property type="entry name" value="SDHAF3/Sdh7"/>
</dbReference>
<dbReference type="GO" id="GO:0034553">
    <property type="term" value="P:mitochondrial respiratory chain complex II assembly"/>
    <property type="evidence" value="ECO:0007669"/>
    <property type="project" value="UniProtKB-UniRule"/>
</dbReference>
<evidence type="ECO:0000256" key="2">
    <source>
        <dbReference type="ARBA" id="ARBA00006020"/>
    </source>
</evidence>
<evidence type="ECO:0000256" key="4">
    <source>
        <dbReference type="ARBA" id="ARBA00023128"/>
    </source>
</evidence>
<comment type="function">
    <text evidence="6">Plays an essential role in the assembly of succinate dehydrogenase (SDH), an enzyme complex (also referred to as respiratory complex II) that is a component of both the tricarboxylic acid (TCA) cycle and the mitochondrial electron transport chain, and which couples the oxidation of succinate to fumarate with the reduction of ubiquinone (coenzyme Q) to ubiquinol. Promotes maturation of the iron-sulfur protein subunit of the SDH catalytic dimer, protecting it from the deleterious effects of oxidants. May act together with SDHAF1.</text>
</comment>
<keyword evidence="8" id="KW-1185">Reference proteome</keyword>
<dbReference type="EMBL" id="LAVV01014492">
    <property type="protein sequence ID" value="KNZ44722.1"/>
    <property type="molecule type" value="Genomic_DNA"/>
</dbReference>
<keyword evidence="5 6" id="KW-0143">Chaperone</keyword>
<organism evidence="7 8">
    <name type="scientific">Puccinia sorghi</name>
    <dbReference type="NCBI Taxonomy" id="27349"/>
    <lineage>
        <taxon>Eukaryota</taxon>
        <taxon>Fungi</taxon>
        <taxon>Dikarya</taxon>
        <taxon>Basidiomycota</taxon>
        <taxon>Pucciniomycotina</taxon>
        <taxon>Pucciniomycetes</taxon>
        <taxon>Pucciniales</taxon>
        <taxon>Pucciniaceae</taxon>
        <taxon>Puccinia</taxon>
    </lineage>
</organism>
<accession>A0A0L6U8V6</accession>
<dbReference type="VEuPathDB" id="FungiDB:VP01_889g7"/>
<gene>
    <name evidence="7" type="ORF">VP01_889g7</name>
</gene>
<proteinExistence type="inferred from homology"/>
<sequence>MAHPRTVQPIRLFGKLRYLHRPSPVSSLHRHNRFASTIASSPSSNSSISVLPPLVLYRRLLRAHRDLPIAMRSLGDVYVKDEFRRCRSIDNPIQIIGFLSQWKFYLDNLQITQETASNGKSSIKIGKKLPEDLLEKLSPEQVGQLFELLKATKEIWVDVDKTDPEDRNT</sequence>
<keyword evidence="3" id="KW-0809">Transit peptide</keyword>